<accession>A0A9N9TXI5</accession>
<evidence type="ECO:0008006" key="5">
    <source>
        <dbReference type="Google" id="ProtNLM"/>
    </source>
</evidence>
<sequence>MLVNNQKKFKLFLKSWPSHSKVSHRNFSRKPILWTKDKPKLVTTMKESRRFMVDCLKALGTKQEYAETVAENLLEADYRGHYSHGMNRLGRYINEVQKGLACPNADPVVEIDHPAAAVVNGNNGFGAVVGKFSMNIAIEKAKNIGLGIVVSRNSNHYGIAGMYALQAIKKDLIGFSCTNTSPLMVPTRAKQSALGTNPISLGVAGIDDDSFMLDYATTAVAIGKLEIQRRKGLPLPKGWALNEEGKTETDPVKAIKAVRLLPLGGEERTGGPKGFGLGMLVEIFCGILSGGDYGPTIRPWNNPKSPANLSHCFMAINPCGFTSGVELRMSKLMNMIRDMEPANPKLPVLVHGDVERNHMKKVAKDGGLLYVKNQHDTNEKLAKTLKVSPMKSKPLG</sequence>
<dbReference type="Gene3D" id="1.10.1530.10">
    <property type="match status" value="1"/>
</dbReference>
<dbReference type="PANTHER" id="PTHR11091">
    <property type="entry name" value="OXIDOREDUCTASE-RELATED"/>
    <property type="match status" value="1"/>
</dbReference>
<keyword evidence="2" id="KW-0560">Oxidoreductase</keyword>
<dbReference type="InterPro" id="IPR003767">
    <property type="entry name" value="Malate/L-lactate_DH-like"/>
</dbReference>
<comment type="similarity">
    <text evidence="1">Belongs to the LDH2/MDH2 oxidoreductase family.</text>
</comment>
<evidence type="ECO:0000313" key="4">
    <source>
        <dbReference type="Proteomes" id="UP001153712"/>
    </source>
</evidence>
<dbReference type="SUPFAM" id="SSF89733">
    <property type="entry name" value="L-sulfolactate dehydrogenase-like"/>
    <property type="match status" value="1"/>
</dbReference>
<dbReference type="AlphaFoldDB" id="A0A9N9TXI5"/>
<dbReference type="Gene3D" id="3.30.1370.60">
    <property type="entry name" value="Hypothetical oxidoreductase yiak, domain 2"/>
    <property type="match status" value="1"/>
</dbReference>
<proteinExistence type="inferred from homology"/>
<dbReference type="InterPro" id="IPR043143">
    <property type="entry name" value="Mal/L-sulf/L-lact_DH-like_NADP"/>
</dbReference>
<dbReference type="PANTHER" id="PTHR11091:SF0">
    <property type="entry name" value="MALATE DEHYDROGENASE"/>
    <property type="match status" value="1"/>
</dbReference>
<dbReference type="InterPro" id="IPR043144">
    <property type="entry name" value="Mal/L-sulf/L-lact_DH-like_ah"/>
</dbReference>
<evidence type="ECO:0000313" key="3">
    <source>
        <dbReference type="EMBL" id="CAG9864223.1"/>
    </source>
</evidence>
<keyword evidence="4" id="KW-1185">Reference proteome</keyword>
<name>A0A9N9TXI5_PHYSR</name>
<dbReference type="OrthoDB" id="7881616at2759"/>
<organism evidence="3 4">
    <name type="scientific">Phyllotreta striolata</name>
    <name type="common">Striped flea beetle</name>
    <name type="synonym">Crioceris striolata</name>
    <dbReference type="NCBI Taxonomy" id="444603"/>
    <lineage>
        <taxon>Eukaryota</taxon>
        <taxon>Metazoa</taxon>
        <taxon>Ecdysozoa</taxon>
        <taxon>Arthropoda</taxon>
        <taxon>Hexapoda</taxon>
        <taxon>Insecta</taxon>
        <taxon>Pterygota</taxon>
        <taxon>Neoptera</taxon>
        <taxon>Endopterygota</taxon>
        <taxon>Coleoptera</taxon>
        <taxon>Polyphaga</taxon>
        <taxon>Cucujiformia</taxon>
        <taxon>Chrysomeloidea</taxon>
        <taxon>Chrysomelidae</taxon>
        <taxon>Galerucinae</taxon>
        <taxon>Alticini</taxon>
        <taxon>Phyllotreta</taxon>
    </lineage>
</organism>
<dbReference type="InterPro" id="IPR036111">
    <property type="entry name" value="Mal/L-sulfo/L-lacto_DH-like_sf"/>
</dbReference>
<evidence type="ECO:0000256" key="2">
    <source>
        <dbReference type="ARBA" id="ARBA00023002"/>
    </source>
</evidence>
<dbReference type="GO" id="GO:0016491">
    <property type="term" value="F:oxidoreductase activity"/>
    <property type="evidence" value="ECO:0007669"/>
    <property type="project" value="UniProtKB-KW"/>
</dbReference>
<reference evidence="3" key="1">
    <citation type="submission" date="2022-01" db="EMBL/GenBank/DDBJ databases">
        <authorList>
            <person name="King R."/>
        </authorList>
    </citation>
    <scope>NUCLEOTIDE SEQUENCE</scope>
</reference>
<evidence type="ECO:0000256" key="1">
    <source>
        <dbReference type="ARBA" id="ARBA00006056"/>
    </source>
</evidence>
<gene>
    <name evidence="3" type="ORF">PHYEVI_LOCUS10480</name>
</gene>
<dbReference type="Proteomes" id="UP001153712">
    <property type="component" value="Chromosome 7"/>
</dbReference>
<protein>
    <recommendedName>
        <fullName evidence="5">Malate dehydrogenase</fullName>
    </recommendedName>
</protein>
<dbReference type="EMBL" id="OU900100">
    <property type="protein sequence ID" value="CAG9864223.1"/>
    <property type="molecule type" value="Genomic_DNA"/>
</dbReference>
<dbReference type="Pfam" id="PF02615">
    <property type="entry name" value="Ldh_2"/>
    <property type="match status" value="1"/>
</dbReference>